<dbReference type="PANTHER" id="PTHR33429:SF19">
    <property type="entry name" value="FISSION REGULATOR-LIKE PROTEIN"/>
    <property type="match status" value="1"/>
</dbReference>
<keyword evidence="2" id="KW-0812">Transmembrane</keyword>
<gene>
    <name evidence="3" type="ORF">QVD17_34520</name>
</gene>
<sequence length="124" mass="13036">MMVMLTLRLMNAQKPDENQLPPLVVMEPPPATMGPSHSTRSIETLVVVLAVITIVVVIAGFIARLCGGRHYGGNGEDVDGWIESRCRSCLDAGVPSAPAPPPPPVTVEAVSAEATPPTKEEVKG</sequence>
<feature type="region of interest" description="Disordered" evidence="1">
    <location>
        <begin position="94"/>
        <end position="124"/>
    </location>
</feature>
<dbReference type="PANTHER" id="PTHR33429">
    <property type="entry name" value="OS02G0708000 PROTEIN-RELATED"/>
    <property type="match status" value="1"/>
</dbReference>
<keyword evidence="4" id="KW-1185">Reference proteome</keyword>
<dbReference type="AlphaFoldDB" id="A0AAD8K269"/>
<keyword evidence="2" id="KW-1133">Transmembrane helix</keyword>
<evidence type="ECO:0000256" key="2">
    <source>
        <dbReference type="SAM" id="Phobius"/>
    </source>
</evidence>
<protein>
    <submittedName>
        <fullName evidence="3">Uncharacterized protein</fullName>
    </submittedName>
</protein>
<name>A0AAD8K269_TARER</name>
<evidence type="ECO:0000256" key="1">
    <source>
        <dbReference type="SAM" id="MobiDB-lite"/>
    </source>
</evidence>
<organism evidence="3 4">
    <name type="scientific">Tagetes erecta</name>
    <name type="common">African marigold</name>
    <dbReference type="NCBI Taxonomy" id="13708"/>
    <lineage>
        <taxon>Eukaryota</taxon>
        <taxon>Viridiplantae</taxon>
        <taxon>Streptophyta</taxon>
        <taxon>Embryophyta</taxon>
        <taxon>Tracheophyta</taxon>
        <taxon>Spermatophyta</taxon>
        <taxon>Magnoliopsida</taxon>
        <taxon>eudicotyledons</taxon>
        <taxon>Gunneridae</taxon>
        <taxon>Pentapetalae</taxon>
        <taxon>asterids</taxon>
        <taxon>campanulids</taxon>
        <taxon>Asterales</taxon>
        <taxon>Asteraceae</taxon>
        <taxon>Asteroideae</taxon>
        <taxon>Heliantheae alliance</taxon>
        <taxon>Tageteae</taxon>
        <taxon>Tagetes</taxon>
    </lineage>
</organism>
<keyword evidence="2" id="KW-0472">Membrane</keyword>
<accession>A0AAD8K269</accession>
<feature type="transmembrane region" description="Helical" evidence="2">
    <location>
        <begin position="42"/>
        <end position="63"/>
    </location>
</feature>
<comment type="caution">
    <text evidence="3">The sequence shown here is derived from an EMBL/GenBank/DDBJ whole genome shotgun (WGS) entry which is preliminary data.</text>
</comment>
<reference evidence="3" key="1">
    <citation type="journal article" date="2023" name="bioRxiv">
        <title>Improved chromosome-level genome assembly for marigold (Tagetes erecta).</title>
        <authorList>
            <person name="Jiang F."/>
            <person name="Yuan L."/>
            <person name="Wang S."/>
            <person name="Wang H."/>
            <person name="Xu D."/>
            <person name="Wang A."/>
            <person name="Fan W."/>
        </authorList>
    </citation>
    <scope>NUCLEOTIDE SEQUENCE</scope>
    <source>
        <strain evidence="3">WSJ</strain>
        <tissue evidence="3">Leaf</tissue>
    </source>
</reference>
<dbReference type="EMBL" id="JAUHHV010000009">
    <property type="protein sequence ID" value="KAK1412916.1"/>
    <property type="molecule type" value="Genomic_DNA"/>
</dbReference>
<proteinExistence type="predicted"/>
<evidence type="ECO:0000313" key="4">
    <source>
        <dbReference type="Proteomes" id="UP001229421"/>
    </source>
</evidence>
<dbReference type="Proteomes" id="UP001229421">
    <property type="component" value="Unassembled WGS sequence"/>
</dbReference>
<feature type="compositionally biased region" description="Low complexity" evidence="1">
    <location>
        <begin position="106"/>
        <end position="116"/>
    </location>
</feature>
<evidence type="ECO:0000313" key="3">
    <source>
        <dbReference type="EMBL" id="KAK1412916.1"/>
    </source>
</evidence>